<protein>
    <recommendedName>
        <fullName evidence="14">Peptide O-xylosyltransferase</fullName>
    </recommendedName>
</protein>
<organism evidence="15 16">
    <name type="scientific">Paenibacillus rhizolycopersici</name>
    <dbReference type="NCBI Taxonomy" id="2780073"/>
    <lineage>
        <taxon>Bacteria</taxon>
        <taxon>Bacillati</taxon>
        <taxon>Bacillota</taxon>
        <taxon>Bacilli</taxon>
        <taxon>Bacillales</taxon>
        <taxon>Paenibacillaceae</taxon>
        <taxon>Paenibacillus</taxon>
    </lineage>
</organism>
<evidence type="ECO:0000256" key="4">
    <source>
        <dbReference type="ARBA" id="ARBA00022679"/>
    </source>
</evidence>
<keyword evidence="11" id="KW-0472">Membrane</keyword>
<keyword evidence="13" id="KW-0325">Glycoprotein</keyword>
<evidence type="ECO:0000313" key="15">
    <source>
        <dbReference type="EMBL" id="MBM6997271.1"/>
    </source>
</evidence>
<dbReference type="InterPro" id="IPR003406">
    <property type="entry name" value="Glyco_trans_14"/>
</dbReference>
<comment type="caution">
    <text evidence="15">The sequence shown here is derived from an EMBL/GenBank/DDBJ whole genome shotgun (WGS) entry which is preliminary data.</text>
</comment>
<dbReference type="RefSeq" id="WP_193418011.1">
    <property type="nucleotide sequence ID" value="NZ_JADCNN020000016.1"/>
</dbReference>
<gene>
    <name evidence="15" type="ORF">IM700_016545</name>
</gene>
<evidence type="ECO:0000256" key="14">
    <source>
        <dbReference type="ARBA" id="ARBA00042865"/>
    </source>
</evidence>
<evidence type="ECO:0000256" key="2">
    <source>
        <dbReference type="ARBA" id="ARBA00004648"/>
    </source>
</evidence>
<evidence type="ECO:0000256" key="11">
    <source>
        <dbReference type="ARBA" id="ARBA00023136"/>
    </source>
</evidence>
<keyword evidence="12" id="KW-1015">Disulfide bond</keyword>
<keyword evidence="4" id="KW-0808">Transferase</keyword>
<accession>A0ABS2H971</accession>
<evidence type="ECO:0000313" key="16">
    <source>
        <dbReference type="Proteomes" id="UP001516620"/>
    </source>
</evidence>
<dbReference type="EMBL" id="JADCNN020000016">
    <property type="protein sequence ID" value="MBM6997271.1"/>
    <property type="molecule type" value="Genomic_DNA"/>
</dbReference>
<dbReference type="Pfam" id="PF02485">
    <property type="entry name" value="Branch"/>
    <property type="match status" value="1"/>
</dbReference>
<keyword evidence="9" id="KW-1133">Transmembrane helix</keyword>
<proteinExistence type="predicted"/>
<keyword evidence="6" id="KW-0479">Metal-binding</keyword>
<evidence type="ECO:0000256" key="1">
    <source>
        <dbReference type="ARBA" id="ARBA00004323"/>
    </source>
</evidence>
<dbReference type="InterPro" id="IPR043538">
    <property type="entry name" value="XYLT"/>
</dbReference>
<evidence type="ECO:0000256" key="8">
    <source>
        <dbReference type="ARBA" id="ARBA00022968"/>
    </source>
</evidence>
<evidence type="ECO:0000256" key="12">
    <source>
        <dbReference type="ARBA" id="ARBA00023157"/>
    </source>
</evidence>
<evidence type="ECO:0000256" key="5">
    <source>
        <dbReference type="ARBA" id="ARBA00022692"/>
    </source>
</evidence>
<keyword evidence="10" id="KW-0333">Golgi apparatus</keyword>
<keyword evidence="8" id="KW-0735">Signal-anchor</keyword>
<evidence type="ECO:0000256" key="3">
    <source>
        <dbReference type="ARBA" id="ARBA00022676"/>
    </source>
</evidence>
<evidence type="ECO:0000256" key="9">
    <source>
        <dbReference type="ARBA" id="ARBA00022989"/>
    </source>
</evidence>
<evidence type="ECO:0000256" key="7">
    <source>
        <dbReference type="ARBA" id="ARBA00022824"/>
    </source>
</evidence>
<sequence>MKIAYFIMAHHKPDMLLRMMNAIYNEDNLYLIHIDLGSSEDLKELGQNLVESNPNIRMLPSRYLMWGGWSLVQVELDAINYLLQWNNEWSYYINLSGQDFPLIPQENIQAFLNGRDTNFIQVKQRDEEEMRKRAQLQDKYYIEDAGEIKMLGQRKPFEDYFSPNIKQFGGSQWKMISRDFAFYTVTAQLSFEMQEYYRYTFIPDEQFFQTLIMNSPFSVKISEKNMRCLRMETDQQKMIYHAATFRMSDIHALYSSEGLFARKFDLAIDADVVDFIEKLIGVSD</sequence>
<dbReference type="PANTHER" id="PTHR46025">
    <property type="entry name" value="XYLOSYLTRANSFERASE OXT"/>
    <property type="match status" value="1"/>
</dbReference>
<keyword evidence="5" id="KW-0812">Transmembrane</keyword>
<evidence type="ECO:0000256" key="6">
    <source>
        <dbReference type="ARBA" id="ARBA00022723"/>
    </source>
</evidence>
<comment type="subcellular location">
    <subcellularLocation>
        <location evidence="2">Endoplasmic reticulum membrane</location>
        <topology evidence="2">Single-pass type II membrane protein</topology>
    </subcellularLocation>
    <subcellularLocation>
        <location evidence="1">Golgi apparatus membrane</location>
        <topology evidence="1">Single-pass type II membrane protein</topology>
    </subcellularLocation>
</comment>
<dbReference type="PANTHER" id="PTHR46025:SF3">
    <property type="entry name" value="XYLOSYLTRANSFERASE OXT"/>
    <property type="match status" value="1"/>
</dbReference>
<keyword evidence="7" id="KW-0256">Endoplasmic reticulum</keyword>
<keyword evidence="3" id="KW-0328">Glycosyltransferase</keyword>
<evidence type="ECO:0000256" key="13">
    <source>
        <dbReference type="ARBA" id="ARBA00023180"/>
    </source>
</evidence>
<dbReference type="Proteomes" id="UP001516620">
    <property type="component" value="Unassembled WGS sequence"/>
</dbReference>
<reference evidence="15 16" key="1">
    <citation type="submission" date="2021-01" db="EMBL/GenBank/DDBJ databases">
        <title>Paenibacillus sp.nov. isolated from the rhizosphere soil of tomato plant.</title>
        <authorList>
            <person name="Thin K.K."/>
            <person name="Zhang X."/>
            <person name="He S."/>
        </authorList>
    </citation>
    <scope>NUCLEOTIDE SEQUENCE [LARGE SCALE GENOMIC DNA]</scope>
    <source>
        <strain evidence="15 16">DXFW5</strain>
    </source>
</reference>
<evidence type="ECO:0000256" key="10">
    <source>
        <dbReference type="ARBA" id="ARBA00023034"/>
    </source>
</evidence>
<keyword evidence="16" id="KW-1185">Reference proteome</keyword>
<name>A0ABS2H971_9BACL</name>